<keyword evidence="1" id="KW-0732">Signal</keyword>
<organism evidence="3">
    <name type="scientific">Perkinsus marinus (strain ATCC 50983 / TXsc)</name>
    <dbReference type="NCBI Taxonomy" id="423536"/>
    <lineage>
        <taxon>Eukaryota</taxon>
        <taxon>Sar</taxon>
        <taxon>Alveolata</taxon>
        <taxon>Perkinsozoa</taxon>
        <taxon>Perkinsea</taxon>
        <taxon>Perkinsida</taxon>
        <taxon>Perkinsidae</taxon>
        <taxon>Perkinsus</taxon>
    </lineage>
</organism>
<feature type="signal peptide" evidence="1">
    <location>
        <begin position="1"/>
        <end position="18"/>
    </location>
</feature>
<sequence>MFQRILIFILTIEWGTAASSLEDDRIPGSADIALRGARPPTDCVVKMIKPYEFTVEAFVDTVEDPSLAGSTVRITRVKSTEFITRDNKVHKLSGDEVETLIDSEMLRALNDRDVSEDVDEQTLCKAQLKAFADHMYITSEKYQQDARKLGIDPQSESFIAWSILNLRKENLFERRIGEPDIGEICEIDASIGFRFKTKTPHETQYEDISITATHDRDNIMTIDSFVVGFKQ</sequence>
<reference evidence="2 3" key="1">
    <citation type="submission" date="2008-07" db="EMBL/GenBank/DDBJ databases">
        <authorList>
            <person name="El-Sayed N."/>
            <person name="Caler E."/>
            <person name="Inman J."/>
            <person name="Amedeo P."/>
            <person name="Hass B."/>
            <person name="Wortman J."/>
        </authorList>
    </citation>
    <scope>NUCLEOTIDE SEQUENCE [LARGE SCALE GENOMIC DNA]</scope>
    <source>
        <strain evidence="3">ATCC 50983 / TXsc</strain>
    </source>
</reference>
<evidence type="ECO:0000313" key="2">
    <source>
        <dbReference type="EMBL" id="EER11986.1"/>
    </source>
</evidence>
<dbReference type="OrthoDB" id="413380at2759"/>
<dbReference type="InParanoid" id="C5KTU4"/>
<dbReference type="Proteomes" id="UP000007800">
    <property type="component" value="Unassembled WGS sequence"/>
</dbReference>
<dbReference type="AlphaFoldDB" id="C5KTU4"/>
<keyword evidence="3" id="KW-1185">Reference proteome</keyword>
<evidence type="ECO:0000313" key="3">
    <source>
        <dbReference type="Proteomes" id="UP000007800"/>
    </source>
</evidence>
<dbReference type="RefSeq" id="XP_002780191.1">
    <property type="nucleotide sequence ID" value="XM_002780145.1"/>
</dbReference>
<dbReference type="EMBL" id="GG676180">
    <property type="protein sequence ID" value="EER11986.1"/>
    <property type="molecule type" value="Genomic_DNA"/>
</dbReference>
<gene>
    <name evidence="2" type="ORF">Pmar_PMAR019090</name>
</gene>
<dbReference type="GeneID" id="9060824"/>
<accession>C5KTU4</accession>
<proteinExistence type="predicted"/>
<protein>
    <submittedName>
        <fullName evidence="2">Uncharacterized protein</fullName>
    </submittedName>
</protein>
<name>C5KTU4_PERM5</name>
<evidence type="ECO:0000256" key="1">
    <source>
        <dbReference type="SAM" id="SignalP"/>
    </source>
</evidence>
<feature type="chain" id="PRO_5002954079" evidence="1">
    <location>
        <begin position="19"/>
        <end position="231"/>
    </location>
</feature>